<keyword evidence="2" id="KW-1185">Reference proteome</keyword>
<name>A0ACC2NW09_9HYME</name>
<protein>
    <submittedName>
        <fullName evidence="1">Uncharacterized protein</fullName>
    </submittedName>
</protein>
<proteinExistence type="predicted"/>
<evidence type="ECO:0000313" key="2">
    <source>
        <dbReference type="Proteomes" id="UP001239111"/>
    </source>
</evidence>
<organism evidence="1 2">
    <name type="scientific">Eretmocerus hayati</name>
    <dbReference type="NCBI Taxonomy" id="131215"/>
    <lineage>
        <taxon>Eukaryota</taxon>
        <taxon>Metazoa</taxon>
        <taxon>Ecdysozoa</taxon>
        <taxon>Arthropoda</taxon>
        <taxon>Hexapoda</taxon>
        <taxon>Insecta</taxon>
        <taxon>Pterygota</taxon>
        <taxon>Neoptera</taxon>
        <taxon>Endopterygota</taxon>
        <taxon>Hymenoptera</taxon>
        <taxon>Apocrita</taxon>
        <taxon>Proctotrupomorpha</taxon>
        <taxon>Chalcidoidea</taxon>
        <taxon>Aphelinidae</taxon>
        <taxon>Aphelininae</taxon>
        <taxon>Eretmocerus</taxon>
    </lineage>
</organism>
<gene>
    <name evidence="1" type="ORF">QAD02_005741</name>
</gene>
<comment type="caution">
    <text evidence="1">The sequence shown here is derived from an EMBL/GenBank/DDBJ whole genome shotgun (WGS) entry which is preliminary data.</text>
</comment>
<reference evidence="1" key="1">
    <citation type="submission" date="2023-04" db="EMBL/GenBank/DDBJ databases">
        <title>A chromosome-level genome assembly of the parasitoid wasp Eretmocerus hayati.</title>
        <authorList>
            <person name="Zhong Y."/>
            <person name="Liu S."/>
            <person name="Liu Y."/>
        </authorList>
    </citation>
    <scope>NUCLEOTIDE SEQUENCE</scope>
    <source>
        <strain evidence="1">ZJU_SS_LIU_2023</strain>
    </source>
</reference>
<sequence>MQSKEKGKGQIRKKKNGCGNANDNNQRKRKLDNRQDSHERGAKTPARITFSSISNKSLCGSPSKPEKNNEVRDKDTWLNCLRKSEGPLVRAIPFERFILDQEIGKGSFGVVTIAICTVGHQQVALKRLGTHTSRARISSEITTLKLAWHPHIIKLVGVTQDNSNLSLVLEYVHGSNLSQVLFDSHTKKDFGMSYRNLVDVAHQVTEAVHYLHLPDIGICHNDLKPANIIIDSKTKNAKLCDFGLANKIEENNNSMHHNVTLVIHERVAQVGKSNWNQTMDWDNGQFNSSTILILPQEAVVNDHKCKIEELLMGKIKFMPEKNYSTLDNMSSNKNMEDTKISQKQKRTDVKIDNSSVCVGLPNAIEEPQVQPKKMKLPIDMSDIESMRAPLMANDNAAHEAIIMCNIDHTNVVSFIGVMQDDDRLNIVMELVSGVNLADVLFNPCSKRELSIPSKIRIPEDVTRAIAYLHDPSNGIVHGDIKPPNIILDVDTMTPKLCDFRVAQNQEALGSKYELLDDIRRSWPGTLLYMAPEILANKQPNSTASDMRSLSATILELFSNAPVWSKENVSIHESQVLHKMLLQEATVLQRLPQFLTIPIQKGFAYSAQARITADQLLAIFLKFNNTT</sequence>
<dbReference type="EMBL" id="CM056743">
    <property type="protein sequence ID" value="KAJ8674479.1"/>
    <property type="molecule type" value="Genomic_DNA"/>
</dbReference>
<accession>A0ACC2NW09</accession>
<dbReference type="Proteomes" id="UP001239111">
    <property type="component" value="Chromosome 3"/>
</dbReference>
<evidence type="ECO:0000313" key="1">
    <source>
        <dbReference type="EMBL" id="KAJ8674479.1"/>
    </source>
</evidence>